<dbReference type="RefSeq" id="WP_344753086.1">
    <property type="nucleotide sequence ID" value="NZ_BAABBW010000002.1"/>
</dbReference>
<sequence length="356" mass="38736">MTQEAPLPVQPLEVTSEALHAAWYRRTFPPVERVREGIWSIPIPFAGNPMRYTICYVLRGDGESVIVDPGWDSAEGFDALTAGLAEIGVGFDELSGILITHVHPDHHGLTHFVTAAAPSAWIGMSEVEADSLAAHQTSAADADQAAFAAQLAAAGVPEGDGMRTFRSRDGNRIFERMPVPALRLRDGDLVPLPGRRVRALLTPGHTPGHLCFVDDEDGVILTGDHVLPRISPNVGLHPHSATSPLRAFLDSLAKIGDIDHEVLPAHQWRFRGLPERVAELREHHRARLDEILGHLERAASSAWDLARGLTWAHGWDGLNPMQHWSAVAETTAHLVYLVEDGVVTRSGEAPVLYALA</sequence>
<dbReference type="PANTHER" id="PTHR23131">
    <property type="entry name" value="ENDORIBONUCLEASE LACTB2"/>
    <property type="match status" value="1"/>
</dbReference>
<dbReference type="PANTHER" id="PTHR23131:SF4">
    <property type="entry name" value="METALLO-BETA-LACTAMASE SUPERFAMILY POTEIN"/>
    <property type="match status" value="1"/>
</dbReference>
<comment type="caution">
    <text evidence="2">The sequence shown here is derived from an EMBL/GenBank/DDBJ whole genome shotgun (WGS) entry which is preliminary data.</text>
</comment>
<name>A0ABP7ZYG8_9MICO</name>
<organism evidence="2 3">
    <name type="scientific">Gryllotalpicola koreensis</name>
    <dbReference type="NCBI Taxonomy" id="993086"/>
    <lineage>
        <taxon>Bacteria</taxon>
        <taxon>Bacillati</taxon>
        <taxon>Actinomycetota</taxon>
        <taxon>Actinomycetes</taxon>
        <taxon>Micrococcales</taxon>
        <taxon>Microbacteriaceae</taxon>
        <taxon>Gryllotalpicola</taxon>
    </lineage>
</organism>
<reference evidence="3" key="1">
    <citation type="journal article" date="2019" name="Int. J. Syst. Evol. Microbiol.">
        <title>The Global Catalogue of Microorganisms (GCM) 10K type strain sequencing project: providing services to taxonomists for standard genome sequencing and annotation.</title>
        <authorList>
            <consortium name="The Broad Institute Genomics Platform"/>
            <consortium name="The Broad Institute Genome Sequencing Center for Infectious Disease"/>
            <person name="Wu L."/>
            <person name="Ma J."/>
        </authorList>
    </citation>
    <scope>NUCLEOTIDE SEQUENCE [LARGE SCALE GENOMIC DNA]</scope>
    <source>
        <strain evidence="3">JCM 17591</strain>
    </source>
</reference>
<dbReference type="Gene3D" id="1.10.10.10">
    <property type="entry name" value="Winged helix-like DNA-binding domain superfamily/Winged helix DNA-binding domain"/>
    <property type="match status" value="1"/>
</dbReference>
<evidence type="ECO:0000313" key="3">
    <source>
        <dbReference type="Proteomes" id="UP001501079"/>
    </source>
</evidence>
<dbReference type="InterPro" id="IPR050662">
    <property type="entry name" value="Sec-metab_biosynth-thioest"/>
</dbReference>
<dbReference type="Gene3D" id="3.60.15.10">
    <property type="entry name" value="Ribonuclease Z/Hydroxyacylglutathione hydrolase-like"/>
    <property type="match status" value="1"/>
</dbReference>
<dbReference type="InterPro" id="IPR036866">
    <property type="entry name" value="RibonucZ/Hydroxyglut_hydro"/>
</dbReference>
<dbReference type="Pfam" id="PF00753">
    <property type="entry name" value="Lactamase_B"/>
    <property type="match status" value="1"/>
</dbReference>
<dbReference type="Proteomes" id="UP001501079">
    <property type="component" value="Unassembled WGS sequence"/>
</dbReference>
<dbReference type="InterPro" id="IPR001279">
    <property type="entry name" value="Metallo-B-lactamas"/>
</dbReference>
<protein>
    <submittedName>
        <fullName evidence="2">MBL fold metallo-hydrolase</fullName>
    </submittedName>
</protein>
<evidence type="ECO:0000259" key="1">
    <source>
        <dbReference type="SMART" id="SM00849"/>
    </source>
</evidence>
<accession>A0ABP7ZYG8</accession>
<dbReference type="EMBL" id="BAABBW010000002">
    <property type="protein sequence ID" value="GAA4173490.1"/>
    <property type="molecule type" value="Genomic_DNA"/>
</dbReference>
<gene>
    <name evidence="2" type="ORF">GCM10022287_15960</name>
</gene>
<feature type="domain" description="Metallo-beta-lactamase" evidence="1">
    <location>
        <begin position="52"/>
        <end position="266"/>
    </location>
</feature>
<dbReference type="SMART" id="SM00849">
    <property type="entry name" value="Lactamase_B"/>
    <property type="match status" value="1"/>
</dbReference>
<dbReference type="InterPro" id="IPR036388">
    <property type="entry name" value="WH-like_DNA-bd_sf"/>
</dbReference>
<proteinExistence type="predicted"/>
<keyword evidence="3" id="KW-1185">Reference proteome</keyword>
<evidence type="ECO:0000313" key="2">
    <source>
        <dbReference type="EMBL" id="GAA4173490.1"/>
    </source>
</evidence>
<dbReference type="SUPFAM" id="SSF56281">
    <property type="entry name" value="Metallo-hydrolase/oxidoreductase"/>
    <property type="match status" value="1"/>
</dbReference>